<feature type="transmembrane region" description="Helical" evidence="1">
    <location>
        <begin position="88"/>
        <end position="108"/>
    </location>
</feature>
<organism evidence="3 4">
    <name type="scientific">Candidatus Gottesmanbacteria bacterium GW2011_GWA2_42_18</name>
    <dbReference type="NCBI Taxonomy" id="1618442"/>
    <lineage>
        <taxon>Bacteria</taxon>
        <taxon>Candidatus Gottesmaniibacteriota</taxon>
    </lineage>
</organism>
<feature type="domain" description="EamA" evidence="2">
    <location>
        <begin position="151"/>
        <end position="286"/>
    </location>
</feature>
<feature type="transmembrane region" description="Helical" evidence="1">
    <location>
        <begin position="61"/>
        <end position="81"/>
    </location>
</feature>
<gene>
    <name evidence="3" type="ORF">UV09_C0001G0069</name>
</gene>
<keyword evidence="1" id="KW-0812">Transmembrane</keyword>
<dbReference type="Pfam" id="PF00892">
    <property type="entry name" value="EamA"/>
    <property type="match status" value="1"/>
</dbReference>
<dbReference type="InterPro" id="IPR037185">
    <property type="entry name" value="EmrE-like"/>
</dbReference>
<feature type="transmembrane region" description="Helical" evidence="1">
    <location>
        <begin position="120"/>
        <end position="140"/>
    </location>
</feature>
<comment type="caution">
    <text evidence="3">The sequence shown here is derived from an EMBL/GenBank/DDBJ whole genome shotgun (WGS) entry which is preliminary data.</text>
</comment>
<dbReference type="InterPro" id="IPR000620">
    <property type="entry name" value="EamA_dom"/>
</dbReference>
<dbReference type="SUPFAM" id="SSF103481">
    <property type="entry name" value="Multidrug resistance efflux transporter EmrE"/>
    <property type="match status" value="1"/>
</dbReference>
<evidence type="ECO:0000256" key="1">
    <source>
        <dbReference type="SAM" id="Phobius"/>
    </source>
</evidence>
<reference evidence="3 4" key="1">
    <citation type="journal article" date="2015" name="Nature">
        <title>rRNA introns, odd ribosomes, and small enigmatic genomes across a large radiation of phyla.</title>
        <authorList>
            <person name="Brown C.T."/>
            <person name="Hug L.A."/>
            <person name="Thomas B.C."/>
            <person name="Sharon I."/>
            <person name="Castelle C.J."/>
            <person name="Singh A."/>
            <person name="Wilkins M.J."/>
            <person name="Williams K.H."/>
            <person name="Banfield J.F."/>
        </authorList>
    </citation>
    <scope>NUCLEOTIDE SEQUENCE [LARGE SCALE GENOMIC DNA]</scope>
</reference>
<keyword evidence="1" id="KW-1133">Transmembrane helix</keyword>
<feature type="transmembrane region" description="Helical" evidence="1">
    <location>
        <begin position="242"/>
        <end position="260"/>
    </location>
</feature>
<dbReference type="AlphaFoldDB" id="A0A0G0ZH52"/>
<evidence type="ECO:0000259" key="2">
    <source>
        <dbReference type="Pfam" id="PF00892"/>
    </source>
</evidence>
<proteinExistence type="predicted"/>
<dbReference type="GO" id="GO:0016020">
    <property type="term" value="C:membrane"/>
    <property type="evidence" value="ECO:0007669"/>
    <property type="project" value="InterPro"/>
</dbReference>
<sequence>MSWQLLLYINLAAGTIRELLNKKISNTVSLFAGLFYITLFAQVFFYVSWVFTSQTLPRYDLYASLCGILIVAGFSFYFAALRISLTQSILFQSYSILVTILLSAVFLGESKYFDIRTFSGIKVVSGTILAFLALWFLLHQKNKKEERLEKKWLYYIAGTILFLGIGSFASISFIHKLTPTEIFINQANTMIPLYLVLIFIGKEKLSIGKKMLAFTFINALVSAIAAVAFYKGLLLMPVAKFYPLQQLSLVILTMITGWIFYHEKDLFTKQKLRGMILGLAGMLLLITS</sequence>
<protein>
    <recommendedName>
        <fullName evidence="2">EamA domain-containing protein</fullName>
    </recommendedName>
</protein>
<feature type="transmembrane region" description="Helical" evidence="1">
    <location>
        <begin position="27"/>
        <end position="49"/>
    </location>
</feature>
<name>A0A0G0ZH52_9BACT</name>
<accession>A0A0G0ZH52</accession>
<keyword evidence="1" id="KW-0472">Membrane</keyword>
<dbReference type="Proteomes" id="UP000034320">
    <property type="component" value="Unassembled WGS sequence"/>
</dbReference>
<feature type="transmembrane region" description="Helical" evidence="1">
    <location>
        <begin position="212"/>
        <end position="230"/>
    </location>
</feature>
<evidence type="ECO:0000313" key="3">
    <source>
        <dbReference type="EMBL" id="KKS48037.1"/>
    </source>
</evidence>
<dbReference type="EMBL" id="LCDD01000001">
    <property type="protein sequence ID" value="KKS48037.1"/>
    <property type="molecule type" value="Genomic_DNA"/>
</dbReference>
<feature type="transmembrane region" description="Helical" evidence="1">
    <location>
        <begin position="183"/>
        <end position="200"/>
    </location>
</feature>
<evidence type="ECO:0000313" key="4">
    <source>
        <dbReference type="Proteomes" id="UP000034320"/>
    </source>
</evidence>
<feature type="transmembrane region" description="Helical" evidence="1">
    <location>
        <begin position="152"/>
        <end position="171"/>
    </location>
</feature>